<evidence type="ECO:0000313" key="9">
    <source>
        <dbReference type="Proteomes" id="UP000237438"/>
    </source>
</evidence>
<dbReference type="AlphaFoldDB" id="A0A2S4Q109"/>
<keyword evidence="4" id="KW-0143">Chaperone</keyword>
<evidence type="ECO:0000256" key="2">
    <source>
        <dbReference type="ARBA" id="ARBA00004496"/>
    </source>
</evidence>
<evidence type="ECO:0000256" key="5">
    <source>
        <dbReference type="ARBA" id="ARBA00023242"/>
    </source>
</evidence>
<feature type="compositionally biased region" description="Basic and acidic residues" evidence="6">
    <location>
        <begin position="76"/>
        <end position="99"/>
    </location>
</feature>
<keyword evidence="9" id="KW-1185">Reference proteome</keyword>
<feature type="compositionally biased region" description="Basic and acidic residues" evidence="6">
    <location>
        <begin position="228"/>
        <end position="244"/>
    </location>
</feature>
<feature type="compositionally biased region" description="Basic and acidic residues" evidence="6">
    <location>
        <begin position="48"/>
        <end position="68"/>
    </location>
</feature>
<dbReference type="STRING" id="225359.A0A2S4Q109"/>
<comment type="caution">
    <text evidence="8">The sequence shown here is derived from an EMBL/GenBank/DDBJ whole genome shotgun (WGS) entry which is preliminary data.</text>
</comment>
<dbReference type="InterPro" id="IPR001623">
    <property type="entry name" value="DnaJ_domain"/>
</dbReference>
<dbReference type="InterPro" id="IPR052094">
    <property type="entry name" value="Pre-mRNA-splicing_ERAD"/>
</dbReference>
<organism evidence="8 9">
    <name type="scientific">Erysiphe pulchra</name>
    <dbReference type="NCBI Taxonomy" id="225359"/>
    <lineage>
        <taxon>Eukaryota</taxon>
        <taxon>Fungi</taxon>
        <taxon>Dikarya</taxon>
        <taxon>Ascomycota</taxon>
        <taxon>Pezizomycotina</taxon>
        <taxon>Leotiomycetes</taxon>
        <taxon>Erysiphales</taxon>
        <taxon>Erysiphaceae</taxon>
        <taxon>Erysiphe</taxon>
    </lineage>
</organism>
<keyword evidence="3" id="KW-0963">Cytoplasm</keyword>
<proteinExistence type="predicted"/>
<evidence type="ECO:0000313" key="8">
    <source>
        <dbReference type="EMBL" id="POS87970.1"/>
    </source>
</evidence>
<evidence type="ECO:0000259" key="7">
    <source>
        <dbReference type="PROSITE" id="PS50076"/>
    </source>
</evidence>
<name>A0A2S4Q109_9PEZI</name>
<dbReference type="GO" id="GO:0000390">
    <property type="term" value="P:spliceosomal complex disassembly"/>
    <property type="evidence" value="ECO:0007669"/>
    <property type="project" value="TreeGrafter"/>
</dbReference>
<sequence>YHPDKVGINFDPHKYEIFQAAYQVLSDSSLKSQYDQYRHAKIQRQRANDLFEGKRRRMKEDLEAREKNGVSGLNKRSRDEEAKQAELQSELRRLAEEGRKRRAARERKMAENAMSSPTSVPLKESSHGKNHEIPVTCTEDEEKIERLEQRIREAEEAKAKRKLKRKAQKGGLKTSIDDESSHTGSSLGEQRKHIPLKLSKASSSPKISSPSFSMPKNDDFAATMARLRAAEKARQEKDLKKEESETAQVL</sequence>
<dbReference type="InterPro" id="IPR036869">
    <property type="entry name" value="J_dom_sf"/>
</dbReference>
<accession>A0A2S4Q109</accession>
<dbReference type="Proteomes" id="UP000237438">
    <property type="component" value="Unassembled WGS sequence"/>
</dbReference>
<feature type="region of interest" description="Disordered" evidence="6">
    <location>
        <begin position="48"/>
        <end position="142"/>
    </location>
</feature>
<reference evidence="8 9" key="1">
    <citation type="submission" date="2017-10" db="EMBL/GenBank/DDBJ databases">
        <title>Development of genomic resources for the powdery mildew, Erysiphe pulchra.</title>
        <authorList>
            <person name="Wadl P.A."/>
            <person name="Mack B.M."/>
            <person name="Moore G."/>
            <person name="Beltz S.B."/>
        </authorList>
    </citation>
    <scope>NUCLEOTIDE SEQUENCE [LARGE SCALE GENOMIC DNA]</scope>
    <source>
        <strain evidence="8">Cflorida</strain>
    </source>
</reference>
<evidence type="ECO:0000256" key="1">
    <source>
        <dbReference type="ARBA" id="ARBA00004123"/>
    </source>
</evidence>
<feature type="compositionally biased region" description="Basic residues" evidence="6">
    <location>
        <begin position="159"/>
        <end position="168"/>
    </location>
</feature>
<dbReference type="SUPFAM" id="SSF46565">
    <property type="entry name" value="Chaperone J-domain"/>
    <property type="match status" value="1"/>
</dbReference>
<dbReference type="PANTHER" id="PTHR44313:SF1">
    <property type="entry name" value="DNAJ HOMOLOG SUBFAMILY C MEMBER 17"/>
    <property type="match status" value="1"/>
</dbReference>
<feature type="compositionally biased region" description="Low complexity" evidence="6">
    <location>
        <begin position="196"/>
        <end position="215"/>
    </location>
</feature>
<evidence type="ECO:0000256" key="4">
    <source>
        <dbReference type="ARBA" id="ARBA00023186"/>
    </source>
</evidence>
<evidence type="ECO:0000256" key="3">
    <source>
        <dbReference type="ARBA" id="ARBA00022490"/>
    </source>
</evidence>
<feature type="non-terminal residue" evidence="8">
    <location>
        <position position="1"/>
    </location>
</feature>
<feature type="domain" description="J" evidence="7">
    <location>
        <begin position="1"/>
        <end position="38"/>
    </location>
</feature>
<dbReference type="GO" id="GO:0005737">
    <property type="term" value="C:cytoplasm"/>
    <property type="evidence" value="ECO:0007669"/>
    <property type="project" value="UniProtKB-SubCell"/>
</dbReference>
<evidence type="ECO:0000256" key="6">
    <source>
        <dbReference type="SAM" id="MobiDB-lite"/>
    </source>
</evidence>
<dbReference type="EMBL" id="PEDP01000047">
    <property type="protein sequence ID" value="POS87970.1"/>
    <property type="molecule type" value="Genomic_DNA"/>
</dbReference>
<gene>
    <name evidence="8" type="ORF">EPUL_001012</name>
</gene>
<dbReference type="PANTHER" id="PTHR44313">
    <property type="entry name" value="DNAJ HOMOLOG SUBFAMILY C MEMBER 17"/>
    <property type="match status" value="1"/>
</dbReference>
<dbReference type="PROSITE" id="PS50076">
    <property type="entry name" value="DNAJ_2"/>
    <property type="match status" value="1"/>
</dbReference>
<protein>
    <recommendedName>
        <fullName evidence="7">J domain-containing protein</fullName>
    </recommendedName>
</protein>
<dbReference type="GO" id="GO:0005681">
    <property type="term" value="C:spliceosomal complex"/>
    <property type="evidence" value="ECO:0007669"/>
    <property type="project" value="TreeGrafter"/>
</dbReference>
<dbReference type="OrthoDB" id="376357at2759"/>
<comment type="subcellular location">
    <subcellularLocation>
        <location evidence="2">Cytoplasm</location>
    </subcellularLocation>
    <subcellularLocation>
        <location evidence="1">Nucleus</location>
    </subcellularLocation>
</comment>
<feature type="region of interest" description="Disordered" evidence="6">
    <location>
        <begin position="156"/>
        <end position="250"/>
    </location>
</feature>
<dbReference type="Gene3D" id="1.10.287.110">
    <property type="entry name" value="DnaJ domain"/>
    <property type="match status" value="1"/>
</dbReference>
<keyword evidence="5" id="KW-0539">Nucleus</keyword>